<accession>A0A913XUE4</accession>
<feature type="domain" description="Macro" evidence="1">
    <location>
        <begin position="26"/>
        <end position="190"/>
    </location>
</feature>
<sequence length="190" mass="21338">MALFGRIIARRSLLAVNGLVNRCISHDVTKSSSTNTDTKHKTNGEIAELKGKPWLIFASPVDTSLVCSVSADFEMHRGIARDFKKTFGKVDELKEQKKSVGEVAVLKRNDHNSFVYHLLVRERWWDQASKETYHSSITAMKEHCIDNGITELAVPRLGTGDDGMNWDVIKEILDQVFDGTGITIKAYTTR</sequence>
<dbReference type="KEGG" id="epa:110247824"/>
<dbReference type="Pfam" id="PF01661">
    <property type="entry name" value="Macro"/>
    <property type="match status" value="1"/>
</dbReference>
<organism evidence="2 3">
    <name type="scientific">Exaiptasia diaphana</name>
    <name type="common">Tropical sea anemone</name>
    <name type="synonym">Aiptasia pulchella</name>
    <dbReference type="NCBI Taxonomy" id="2652724"/>
    <lineage>
        <taxon>Eukaryota</taxon>
        <taxon>Metazoa</taxon>
        <taxon>Cnidaria</taxon>
        <taxon>Anthozoa</taxon>
        <taxon>Hexacorallia</taxon>
        <taxon>Actiniaria</taxon>
        <taxon>Aiptasiidae</taxon>
        <taxon>Exaiptasia</taxon>
    </lineage>
</organism>
<reference evidence="2" key="1">
    <citation type="submission" date="2022-11" db="UniProtKB">
        <authorList>
            <consortium name="EnsemblMetazoa"/>
        </authorList>
    </citation>
    <scope>IDENTIFICATION</scope>
</reference>
<dbReference type="GO" id="GO:0140291">
    <property type="term" value="P:peptidyl-glutamate ADP-deribosylation"/>
    <property type="evidence" value="ECO:0007669"/>
    <property type="project" value="TreeGrafter"/>
</dbReference>
<dbReference type="Gene3D" id="3.40.220.10">
    <property type="entry name" value="Leucine Aminopeptidase, subunit E, domain 1"/>
    <property type="match status" value="1"/>
</dbReference>
<dbReference type="InterPro" id="IPR002589">
    <property type="entry name" value="Macro_dom"/>
</dbReference>
<dbReference type="EnsemblMetazoa" id="XM_021054300.2">
    <property type="protein sequence ID" value="XP_020909959.1"/>
    <property type="gene ID" value="LOC110247824"/>
</dbReference>
<dbReference type="SUPFAM" id="SSF52949">
    <property type="entry name" value="Macro domain-like"/>
    <property type="match status" value="1"/>
</dbReference>
<evidence type="ECO:0000259" key="1">
    <source>
        <dbReference type="PROSITE" id="PS51154"/>
    </source>
</evidence>
<protein>
    <recommendedName>
        <fullName evidence="1">Macro domain-containing protein</fullName>
    </recommendedName>
</protein>
<dbReference type="AlphaFoldDB" id="A0A913XUE4"/>
<dbReference type="PROSITE" id="PS51154">
    <property type="entry name" value="MACRO"/>
    <property type="match status" value="1"/>
</dbReference>
<dbReference type="OMA" id="WHICEEG"/>
<dbReference type="PANTHER" id="PTHR12521:SF0">
    <property type="entry name" value="ADP-RIBOSE GLYCOHYDROLASE OARD1"/>
    <property type="match status" value="1"/>
</dbReference>
<dbReference type="RefSeq" id="XP_020909959.1">
    <property type="nucleotide sequence ID" value="XM_021054300.2"/>
</dbReference>
<dbReference type="CDD" id="cd02901">
    <property type="entry name" value="Macro_Poa1p-like"/>
    <property type="match status" value="1"/>
</dbReference>
<evidence type="ECO:0000313" key="3">
    <source>
        <dbReference type="Proteomes" id="UP000887567"/>
    </source>
</evidence>
<dbReference type="OrthoDB" id="2155246at2759"/>
<dbReference type="InterPro" id="IPR050892">
    <property type="entry name" value="ADP-ribose_metab_enzymes"/>
</dbReference>
<dbReference type="InterPro" id="IPR043472">
    <property type="entry name" value="Macro_dom-like"/>
</dbReference>
<dbReference type="Proteomes" id="UP000887567">
    <property type="component" value="Unplaced"/>
</dbReference>
<proteinExistence type="predicted"/>
<dbReference type="GeneID" id="110247824"/>
<keyword evidence="3" id="KW-1185">Reference proteome</keyword>
<name>A0A913XUE4_EXADI</name>
<dbReference type="PANTHER" id="PTHR12521">
    <property type="entry name" value="PROTEIN C6ORF130"/>
    <property type="match status" value="1"/>
</dbReference>
<evidence type="ECO:0000313" key="2">
    <source>
        <dbReference type="EnsemblMetazoa" id="XP_020909959.1"/>
    </source>
</evidence>